<reference evidence="4 5" key="1">
    <citation type="journal article" date="2010" name="Plant Cell">
        <title>The Chlorella variabilis NC64A genome reveals adaptation to photosymbiosis, coevolution with viruses, and cryptic sex.</title>
        <authorList>
            <person name="Blanc G."/>
            <person name="Duncan G."/>
            <person name="Agarkova I."/>
            <person name="Borodovsky M."/>
            <person name="Gurnon J."/>
            <person name="Kuo A."/>
            <person name="Lindquist E."/>
            <person name="Lucas S."/>
            <person name="Pangilinan J."/>
            <person name="Polle J."/>
            <person name="Salamov A."/>
            <person name="Terry A."/>
            <person name="Yamada T."/>
            <person name="Dunigan D.D."/>
            <person name="Grigoriev I.V."/>
            <person name="Claverie J.M."/>
            <person name="Van Etten J.L."/>
        </authorList>
    </citation>
    <scope>NUCLEOTIDE SEQUENCE [LARGE SCALE GENOMIC DNA]</scope>
    <source>
        <strain evidence="4 5">NC64A</strain>
    </source>
</reference>
<evidence type="ECO:0000313" key="5">
    <source>
        <dbReference type="Proteomes" id="UP000008141"/>
    </source>
</evidence>
<dbReference type="InParanoid" id="E1ZCI3"/>
<dbReference type="AlphaFoldDB" id="E1ZCI3"/>
<organism evidence="5">
    <name type="scientific">Chlorella variabilis</name>
    <name type="common">Green alga</name>
    <dbReference type="NCBI Taxonomy" id="554065"/>
    <lineage>
        <taxon>Eukaryota</taxon>
        <taxon>Viridiplantae</taxon>
        <taxon>Chlorophyta</taxon>
        <taxon>core chlorophytes</taxon>
        <taxon>Trebouxiophyceae</taxon>
        <taxon>Chlorellales</taxon>
        <taxon>Chlorellaceae</taxon>
        <taxon>Chlorella clade</taxon>
        <taxon>Chlorella</taxon>
    </lineage>
</organism>
<dbReference type="InterPro" id="IPR036770">
    <property type="entry name" value="Ankyrin_rpt-contain_sf"/>
</dbReference>
<dbReference type="KEGG" id="cvr:CHLNCDRAFT_22241"/>
<dbReference type="PANTHER" id="PTHR24171:SF8">
    <property type="entry name" value="BRCA1-ASSOCIATED RING DOMAIN PROTEIN 1"/>
    <property type="match status" value="1"/>
</dbReference>
<dbReference type="OrthoDB" id="566830at2759"/>
<dbReference type="EMBL" id="GL433842">
    <property type="protein sequence ID" value="EFN56249.1"/>
    <property type="molecule type" value="Genomic_DNA"/>
</dbReference>
<dbReference type="PROSITE" id="PS50088">
    <property type="entry name" value="ANK_REPEAT"/>
    <property type="match status" value="2"/>
</dbReference>
<dbReference type="Pfam" id="PF12796">
    <property type="entry name" value="Ank_2"/>
    <property type="match status" value="1"/>
</dbReference>
<keyword evidence="2 3" id="KW-0040">ANK repeat</keyword>
<evidence type="ECO:0000256" key="2">
    <source>
        <dbReference type="ARBA" id="ARBA00023043"/>
    </source>
</evidence>
<dbReference type="RefSeq" id="XP_005848351.1">
    <property type="nucleotide sequence ID" value="XM_005848289.1"/>
</dbReference>
<keyword evidence="1" id="KW-0677">Repeat</keyword>
<evidence type="ECO:0000313" key="4">
    <source>
        <dbReference type="EMBL" id="EFN56249.1"/>
    </source>
</evidence>
<dbReference type="GO" id="GO:0004842">
    <property type="term" value="F:ubiquitin-protein transferase activity"/>
    <property type="evidence" value="ECO:0007669"/>
    <property type="project" value="TreeGrafter"/>
</dbReference>
<accession>E1ZCI3</accession>
<protein>
    <submittedName>
        <fullName evidence="4">Uncharacterized protein</fullName>
    </submittedName>
</protein>
<dbReference type="SMART" id="SM00248">
    <property type="entry name" value="ANK"/>
    <property type="match status" value="2"/>
</dbReference>
<evidence type="ECO:0000256" key="3">
    <source>
        <dbReference type="PROSITE-ProRule" id="PRU00023"/>
    </source>
</evidence>
<sequence>RTALILACAGGHGRIIKLLLRKGAAINAQDARGCTPLHISVLNGHKAVARHLLEAGADALRCNNAGTTAAELITAWAHQQRPAAATAQLT</sequence>
<proteinExistence type="predicted"/>
<dbReference type="PANTHER" id="PTHR24171">
    <property type="entry name" value="ANKYRIN REPEAT DOMAIN-CONTAINING PROTEIN 39-RELATED"/>
    <property type="match status" value="1"/>
</dbReference>
<dbReference type="OMA" id="ELITAWA"/>
<dbReference type="Proteomes" id="UP000008141">
    <property type="component" value="Unassembled WGS sequence"/>
</dbReference>
<feature type="non-terminal residue" evidence="4">
    <location>
        <position position="1"/>
    </location>
</feature>
<dbReference type="InterPro" id="IPR002110">
    <property type="entry name" value="Ankyrin_rpt"/>
</dbReference>
<gene>
    <name evidence="4" type="ORF">CHLNCDRAFT_22241</name>
</gene>
<dbReference type="GeneID" id="17355847"/>
<dbReference type="PROSITE" id="PS50297">
    <property type="entry name" value="ANK_REP_REGION"/>
    <property type="match status" value="2"/>
</dbReference>
<evidence type="ECO:0000256" key="1">
    <source>
        <dbReference type="ARBA" id="ARBA00022737"/>
    </source>
</evidence>
<keyword evidence="5" id="KW-1185">Reference proteome</keyword>
<name>E1ZCI3_CHLVA</name>
<dbReference type="SUPFAM" id="SSF48403">
    <property type="entry name" value="Ankyrin repeat"/>
    <property type="match status" value="1"/>
</dbReference>
<dbReference type="Gene3D" id="1.25.40.20">
    <property type="entry name" value="Ankyrin repeat-containing domain"/>
    <property type="match status" value="1"/>
</dbReference>
<dbReference type="STRING" id="554065.E1ZCI3"/>
<feature type="repeat" description="ANK" evidence="3">
    <location>
        <begin position="1"/>
        <end position="31"/>
    </location>
</feature>
<dbReference type="GO" id="GO:0085020">
    <property type="term" value="P:protein K6-linked ubiquitination"/>
    <property type="evidence" value="ECO:0007669"/>
    <property type="project" value="TreeGrafter"/>
</dbReference>
<feature type="repeat" description="ANK" evidence="3">
    <location>
        <begin position="32"/>
        <end position="64"/>
    </location>
</feature>